<dbReference type="EMBL" id="LR899009">
    <property type="protein sequence ID" value="CAD7077375.1"/>
    <property type="molecule type" value="Genomic_DNA"/>
</dbReference>
<accession>A0A7R8UAZ4</accession>
<keyword evidence="3" id="KW-1185">Reference proteome</keyword>
<organism evidence="2 3">
    <name type="scientific">Hermetia illucens</name>
    <name type="common">Black soldier fly</name>
    <dbReference type="NCBI Taxonomy" id="343691"/>
    <lineage>
        <taxon>Eukaryota</taxon>
        <taxon>Metazoa</taxon>
        <taxon>Ecdysozoa</taxon>
        <taxon>Arthropoda</taxon>
        <taxon>Hexapoda</taxon>
        <taxon>Insecta</taxon>
        <taxon>Pterygota</taxon>
        <taxon>Neoptera</taxon>
        <taxon>Endopterygota</taxon>
        <taxon>Diptera</taxon>
        <taxon>Brachycera</taxon>
        <taxon>Stratiomyomorpha</taxon>
        <taxon>Stratiomyidae</taxon>
        <taxon>Hermetiinae</taxon>
        <taxon>Hermetia</taxon>
    </lineage>
</organism>
<dbReference type="PANTHER" id="PTHR12496">
    <property type="entry name" value="CGI-41 METHYLTRANSFERASE"/>
    <property type="match status" value="1"/>
</dbReference>
<dbReference type="InterPro" id="IPR052220">
    <property type="entry name" value="METTL25"/>
</dbReference>
<proteinExistence type="predicted"/>
<evidence type="ECO:0000259" key="1">
    <source>
        <dbReference type="Pfam" id="PF13679"/>
    </source>
</evidence>
<dbReference type="AlphaFoldDB" id="A0A7R8UAZ4"/>
<dbReference type="PANTHER" id="PTHR12496:SF2">
    <property type="entry name" value="METHYLTRANSFERASE-LIKE PROTEIN 25B"/>
    <property type="match status" value="1"/>
</dbReference>
<gene>
    <name evidence="2" type="ORF">HERILL_LOCUS729</name>
</gene>
<dbReference type="OrthoDB" id="5875367at2759"/>
<dbReference type="InParanoid" id="A0A7R8UAZ4"/>
<dbReference type="InterPro" id="IPR029063">
    <property type="entry name" value="SAM-dependent_MTases_sf"/>
</dbReference>
<protein>
    <recommendedName>
        <fullName evidence="1">Methyltransferase domain-containing protein</fullName>
    </recommendedName>
</protein>
<dbReference type="InterPro" id="IPR025714">
    <property type="entry name" value="Methyltranfer_dom"/>
</dbReference>
<dbReference type="Pfam" id="PF13679">
    <property type="entry name" value="Methyltransf_32"/>
    <property type="match status" value="1"/>
</dbReference>
<evidence type="ECO:0000313" key="2">
    <source>
        <dbReference type="EMBL" id="CAD7077375.1"/>
    </source>
</evidence>
<dbReference type="Proteomes" id="UP000594454">
    <property type="component" value="Chromosome 1"/>
</dbReference>
<evidence type="ECO:0000313" key="3">
    <source>
        <dbReference type="Proteomes" id="UP000594454"/>
    </source>
</evidence>
<dbReference type="OMA" id="IVGLHPC"/>
<name>A0A7R8UAZ4_HERIL</name>
<reference evidence="2 3" key="1">
    <citation type="submission" date="2020-11" db="EMBL/GenBank/DDBJ databases">
        <authorList>
            <person name="Wallbank WR R."/>
            <person name="Pardo Diaz C."/>
            <person name="Kozak K."/>
            <person name="Martin S."/>
            <person name="Jiggins C."/>
            <person name="Moest M."/>
            <person name="Warren A I."/>
            <person name="Generalovic N T."/>
            <person name="Byers J.R.P. K."/>
            <person name="Montejo-Kovacevich G."/>
            <person name="Yen C E."/>
        </authorList>
    </citation>
    <scope>NUCLEOTIDE SEQUENCE [LARGE SCALE GENOMIC DNA]</scope>
</reference>
<dbReference type="SUPFAM" id="SSF53335">
    <property type="entry name" value="S-adenosyl-L-methionine-dependent methyltransferases"/>
    <property type="match status" value="1"/>
</dbReference>
<feature type="domain" description="Methyltransferase" evidence="1">
    <location>
        <begin position="123"/>
        <end position="282"/>
    </location>
</feature>
<dbReference type="FunCoup" id="A0A7R8UAZ4">
    <property type="interactions" value="553"/>
</dbReference>
<sequence>MHFDEATVKRLLDESLLIVREFEDLIDSYVLDFYVENHWNKLPPSWRSTFKHMPPHVLKELLIPQCENRVVWPLSLLALRNIIGRLALPRKFNVQNDNDSMKKSHYSTHPRLKMLISKQVKPKKMHEMDNMAKLCGENAKKYSTVYIVDFGAGIGHLARRLAFEHHLKVCCIEMKGEFNQQARQIDQQFIERGKKYLPPECLSNYSKPIHLTMTLTEDITPEVFIQYIRDAFGLSDCDNFTFGIVGLHPCGNLTAILLKLFLRIKEAKFLNIIGCCYMKLTTSTEGAQFKGYPLSRYLLNRPEPLSKLSYEAREAACHAIENYAMRLETRNYEYLKVHAYRAALERILVKNWPHFKHAGLRGVKNTELLTFSEYAKMAVANLSITLNDDELESEQVQLDLEIWNHVVIFYTLRLMFAPLVESIILYDRLLYLMEKGSDASIKIVFDPTISPRNHILIAGKR</sequence>